<reference evidence="6" key="2">
    <citation type="journal article" date="2017" name="Stand. Genomic Sci.">
        <title>Complete genome sequence of the sulfur-oxidizing chemolithoautotrophic Sulfurovum lithotrophicum 42BKTT.</title>
        <authorList>
            <person name="Jeon W."/>
            <person name="Priscilla L."/>
            <person name="Park G."/>
            <person name="Lee H."/>
            <person name="Lee N."/>
            <person name="Lee D."/>
            <person name="Kwon H."/>
            <person name="Ahn I."/>
            <person name="Lee C."/>
            <person name="Lee H."/>
            <person name="Ahn J."/>
        </authorList>
    </citation>
    <scope>NUCLEOTIDE SEQUENCE [LARGE SCALE GENOMIC DNA]</scope>
    <source>
        <strain evidence="6">ATCC BAA-797 / 42BKT</strain>
    </source>
</reference>
<evidence type="ECO:0008006" key="7">
    <source>
        <dbReference type="Google" id="ProtNLM"/>
    </source>
</evidence>
<dbReference type="PANTHER" id="PTHR30632:SF14">
    <property type="entry name" value="TUNGSTATE_MOLYBDATE_CHROMATE-BINDING PROTEIN MODA"/>
    <property type="match status" value="1"/>
</dbReference>
<dbReference type="SUPFAM" id="SSF53850">
    <property type="entry name" value="Periplasmic binding protein-like II"/>
    <property type="match status" value="1"/>
</dbReference>
<comment type="similarity">
    <text evidence="1">Belongs to the bacterial solute-binding protein ModA family.</text>
</comment>
<dbReference type="CDD" id="cd13539">
    <property type="entry name" value="PBP2_AvModA"/>
    <property type="match status" value="1"/>
</dbReference>
<dbReference type="Proteomes" id="UP000034444">
    <property type="component" value="Chromosome"/>
</dbReference>
<dbReference type="PIRSF" id="PIRSF004846">
    <property type="entry name" value="ModA"/>
    <property type="match status" value="1"/>
</dbReference>
<keyword evidence="3" id="KW-0732">Signal</keyword>
<evidence type="ECO:0000313" key="6">
    <source>
        <dbReference type="Proteomes" id="UP000034444"/>
    </source>
</evidence>
<dbReference type="KEGG" id="slh:YH65_01670"/>
<dbReference type="RefSeq" id="WP_046550348.1">
    <property type="nucleotide sequence ID" value="NZ_CP011308.1"/>
</dbReference>
<dbReference type="EMBL" id="CP011308">
    <property type="protein sequence ID" value="AKF24247.1"/>
    <property type="molecule type" value="Genomic_DNA"/>
</dbReference>
<dbReference type="AlphaFoldDB" id="A0A7U4RQ11"/>
<sequence length="253" mass="28409">MLKKLFWGILLLNSLLFADTITVFAASDLKFALDSIKEKFLAQHPDDTVNMIYGSSGKGRIQVEKGAPYDLYFSANMDYVESLYKKGNIVTKPKLYAIGRIVIWSKNGHFDAKKGFENFKMSWVHKVTIANPSHAPYGQKAKQALESVGLYKVLEPRIVFGENISQTANYINMKAADIGIIALSLVLAPSIARSEYSSYYLIDDSLHEPLRQGYGITKHGSKSKLAKAFYAFMQTPQVQQIMKKYGFVINKQA</sequence>
<evidence type="ECO:0000256" key="3">
    <source>
        <dbReference type="ARBA" id="ARBA00022729"/>
    </source>
</evidence>
<reference evidence="5 6" key="1">
    <citation type="submission" date="2015-04" db="EMBL/GenBank/DDBJ databases">
        <title>Complete genome sequence of Sulfurovum lithotrophicum ATCC BAA-797T.</title>
        <authorList>
            <person name="Ahn J."/>
            <person name="Park G."/>
            <person name="Jeon W."/>
            <person name="Jang Y."/>
            <person name="Jang M."/>
            <person name="Lee H."/>
            <person name="Lee H."/>
        </authorList>
    </citation>
    <scope>NUCLEOTIDE SEQUENCE [LARGE SCALE GENOMIC DNA]</scope>
    <source>
        <strain evidence="6">ATCC BAA-797 / 42BKT</strain>
    </source>
</reference>
<dbReference type="GO" id="GO:0046872">
    <property type="term" value="F:metal ion binding"/>
    <property type="evidence" value="ECO:0007669"/>
    <property type="project" value="UniProtKB-KW"/>
</dbReference>
<keyword evidence="4" id="KW-0500">Molybdenum</keyword>
<dbReference type="GO" id="GO:0015689">
    <property type="term" value="P:molybdate ion transport"/>
    <property type="evidence" value="ECO:0007669"/>
    <property type="project" value="InterPro"/>
</dbReference>
<organism evidence="5 6">
    <name type="scientific">Sulfurovum lithotrophicum</name>
    <dbReference type="NCBI Taxonomy" id="206403"/>
    <lineage>
        <taxon>Bacteria</taxon>
        <taxon>Pseudomonadati</taxon>
        <taxon>Campylobacterota</taxon>
        <taxon>Epsilonproteobacteria</taxon>
        <taxon>Campylobacterales</taxon>
        <taxon>Sulfurovaceae</taxon>
        <taxon>Sulfurovum</taxon>
    </lineage>
</organism>
<dbReference type="InterPro" id="IPR044084">
    <property type="entry name" value="AvModA-like_subst-bd"/>
</dbReference>
<gene>
    <name evidence="5" type="ORF">YH65_01670</name>
</gene>
<evidence type="ECO:0000256" key="4">
    <source>
        <dbReference type="PIRSR" id="PIRSR004846-1"/>
    </source>
</evidence>
<dbReference type="GO" id="GO:0030973">
    <property type="term" value="F:molybdate ion binding"/>
    <property type="evidence" value="ECO:0007669"/>
    <property type="project" value="InterPro"/>
</dbReference>
<dbReference type="OrthoDB" id="9785015at2"/>
<name>A0A7U4RQ11_9BACT</name>
<evidence type="ECO:0000256" key="2">
    <source>
        <dbReference type="ARBA" id="ARBA00022723"/>
    </source>
</evidence>
<feature type="binding site" evidence="4">
    <location>
        <position position="56"/>
    </location>
    <ligand>
        <name>molybdate</name>
        <dbReference type="ChEBI" id="CHEBI:36264"/>
    </ligand>
</feature>
<dbReference type="Pfam" id="PF13531">
    <property type="entry name" value="SBP_bac_11"/>
    <property type="match status" value="1"/>
</dbReference>
<keyword evidence="2 4" id="KW-0479">Metal-binding</keyword>
<evidence type="ECO:0000256" key="1">
    <source>
        <dbReference type="ARBA" id="ARBA00009175"/>
    </source>
</evidence>
<dbReference type="PANTHER" id="PTHR30632">
    <property type="entry name" value="MOLYBDATE-BINDING PERIPLASMIC PROTEIN"/>
    <property type="match status" value="1"/>
</dbReference>
<feature type="binding site" evidence="4">
    <location>
        <position position="164"/>
    </location>
    <ligand>
        <name>molybdate</name>
        <dbReference type="ChEBI" id="CHEBI:36264"/>
    </ligand>
</feature>
<dbReference type="InterPro" id="IPR050682">
    <property type="entry name" value="ModA/WtpA"/>
</dbReference>
<dbReference type="InterPro" id="IPR005950">
    <property type="entry name" value="ModA"/>
</dbReference>
<proteinExistence type="inferred from homology"/>
<dbReference type="NCBIfam" id="TIGR01256">
    <property type="entry name" value="modA"/>
    <property type="match status" value="1"/>
</dbReference>
<evidence type="ECO:0000313" key="5">
    <source>
        <dbReference type="EMBL" id="AKF24247.1"/>
    </source>
</evidence>
<accession>A0A7U4RQ11</accession>
<protein>
    <recommendedName>
        <fullName evidence="7">Molybdate ABC transporter substrate-binding protein</fullName>
    </recommendedName>
</protein>
<keyword evidence="6" id="KW-1185">Reference proteome</keyword>
<dbReference type="Gene3D" id="3.40.190.10">
    <property type="entry name" value="Periplasmic binding protein-like II"/>
    <property type="match status" value="2"/>
</dbReference>